<feature type="region of interest" description="Disordered" evidence="1">
    <location>
        <begin position="1"/>
        <end position="49"/>
    </location>
</feature>
<evidence type="ECO:0008006" key="5">
    <source>
        <dbReference type="Google" id="ProtNLM"/>
    </source>
</evidence>
<evidence type="ECO:0000313" key="3">
    <source>
        <dbReference type="EMBL" id="PWR01957.1"/>
    </source>
</evidence>
<feature type="transmembrane region" description="Helical" evidence="2">
    <location>
        <begin position="88"/>
        <end position="106"/>
    </location>
</feature>
<feature type="transmembrane region" description="Helical" evidence="2">
    <location>
        <begin position="143"/>
        <end position="161"/>
    </location>
</feature>
<sequence>MAYTRYPNGWQEESARTRGQRLGTTRLNAAPATPAAGRGADPGRAADGPARRGSAAGVLREKLPVSVIVFLSAVLVPLTMSIGGLALTPARIVMILLILPVLYRYVTGAAGRARAEDILLFLYAAWLSLAMLVYGGFGQIEFIGITVIETLFPFLLARCFIRTEAQYNALLQMMFVAICVLMVGAAIESVTRVRIFNRLFDIVGSTYPTDPSYEKRFGLTRAHTVFQHPIIYGVAMAVFFAPLFYRPTGDGKIGGIFKTFPVVMATFFSLSTGAWLALVIQGGLMVWDKIFNVIKARWTIFLWLVVISYVVIDLLSDRTPFEVFISYATLNQSTAYWRVLIFVLGMDVVWANPVFGIGLADWPRPSWMHSASVDNFWLLQAMRYGILGFLFSALMWLVLLWKLARIPFANERLRLQRNAFVYAFSAIAVSLCTVHVWGTASYLIMFMLGSASWMHDAADDAAPSGKDDPAARRRGARAR</sequence>
<name>A0A2V2LFI5_9RHOB</name>
<dbReference type="Proteomes" id="UP000245680">
    <property type="component" value="Unassembled WGS sequence"/>
</dbReference>
<comment type="caution">
    <text evidence="3">The sequence shown here is derived from an EMBL/GenBank/DDBJ whole genome shotgun (WGS) entry which is preliminary data.</text>
</comment>
<organism evidence="3 4">
    <name type="scientific">Meridianimarinicoccus roseus</name>
    <dbReference type="NCBI Taxonomy" id="2072018"/>
    <lineage>
        <taxon>Bacteria</taxon>
        <taxon>Pseudomonadati</taxon>
        <taxon>Pseudomonadota</taxon>
        <taxon>Alphaproteobacteria</taxon>
        <taxon>Rhodobacterales</taxon>
        <taxon>Paracoccaceae</taxon>
        <taxon>Meridianimarinicoccus</taxon>
    </lineage>
</organism>
<feature type="transmembrane region" description="Helical" evidence="2">
    <location>
        <begin position="298"/>
        <end position="315"/>
    </location>
</feature>
<dbReference type="PANTHER" id="PTHR37422:SF13">
    <property type="entry name" value="LIPOPOLYSACCHARIDE BIOSYNTHESIS PROTEIN PA4999-RELATED"/>
    <property type="match status" value="1"/>
</dbReference>
<evidence type="ECO:0000256" key="2">
    <source>
        <dbReference type="SAM" id="Phobius"/>
    </source>
</evidence>
<dbReference type="InterPro" id="IPR051533">
    <property type="entry name" value="WaaL-like"/>
</dbReference>
<dbReference type="PANTHER" id="PTHR37422">
    <property type="entry name" value="TEICHURONIC ACID BIOSYNTHESIS PROTEIN TUAE"/>
    <property type="match status" value="1"/>
</dbReference>
<keyword evidence="2" id="KW-0812">Transmembrane</keyword>
<feature type="transmembrane region" description="Helical" evidence="2">
    <location>
        <begin position="420"/>
        <end position="444"/>
    </location>
</feature>
<accession>A0A2V2LFI5</accession>
<keyword evidence="2" id="KW-1133">Transmembrane helix</keyword>
<feature type="transmembrane region" description="Helical" evidence="2">
    <location>
        <begin position="168"/>
        <end position="187"/>
    </location>
</feature>
<dbReference type="AlphaFoldDB" id="A0A2V2LFI5"/>
<keyword evidence="2" id="KW-0472">Membrane</keyword>
<feature type="transmembrane region" description="Helical" evidence="2">
    <location>
        <begin position="63"/>
        <end position="82"/>
    </location>
</feature>
<proteinExistence type="predicted"/>
<feature type="transmembrane region" description="Helical" evidence="2">
    <location>
        <begin position="225"/>
        <end position="245"/>
    </location>
</feature>
<reference evidence="3 4" key="1">
    <citation type="submission" date="2018-05" db="EMBL/GenBank/DDBJ databases">
        <title>Rhodobacteraceae gen. nov., sp. nov. isolated from sea water.</title>
        <authorList>
            <person name="Ren Y."/>
        </authorList>
    </citation>
    <scope>NUCLEOTIDE SEQUENCE [LARGE SCALE GENOMIC DNA]</scope>
    <source>
        <strain evidence="3 4">TG-679</strain>
    </source>
</reference>
<dbReference type="RefSeq" id="WP_109812347.1">
    <property type="nucleotide sequence ID" value="NZ_QGKU01000045.1"/>
</dbReference>
<feature type="transmembrane region" description="Helical" evidence="2">
    <location>
        <begin position="118"/>
        <end position="137"/>
    </location>
</feature>
<gene>
    <name evidence="3" type="ORF">DKT77_14195</name>
</gene>
<feature type="transmembrane region" description="Helical" evidence="2">
    <location>
        <begin position="335"/>
        <end position="357"/>
    </location>
</feature>
<evidence type="ECO:0000256" key="1">
    <source>
        <dbReference type="SAM" id="MobiDB-lite"/>
    </source>
</evidence>
<feature type="transmembrane region" description="Helical" evidence="2">
    <location>
        <begin position="377"/>
        <end position="399"/>
    </location>
</feature>
<protein>
    <recommendedName>
        <fullName evidence="5">O-antigen ligase domain-containing protein</fullName>
    </recommendedName>
</protein>
<keyword evidence="4" id="KW-1185">Reference proteome</keyword>
<dbReference type="OrthoDB" id="264250at2"/>
<evidence type="ECO:0000313" key="4">
    <source>
        <dbReference type="Proteomes" id="UP000245680"/>
    </source>
</evidence>
<dbReference type="EMBL" id="QGKU01000045">
    <property type="protein sequence ID" value="PWR01957.1"/>
    <property type="molecule type" value="Genomic_DNA"/>
</dbReference>
<feature type="transmembrane region" description="Helical" evidence="2">
    <location>
        <begin position="257"/>
        <end position="278"/>
    </location>
</feature>
<feature type="compositionally biased region" description="Low complexity" evidence="1">
    <location>
        <begin position="20"/>
        <end position="49"/>
    </location>
</feature>